<evidence type="ECO:0000256" key="2">
    <source>
        <dbReference type="ARBA" id="ARBA00012438"/>
    </source>
</evidence>
<dbReference type="CDD" id="cd00130">
    <property type="entry name" value="PAS"/>
    <property type="match status" value="1"/>
</dbReference>
<reference evidence="10 11" key="1">
    <citation type="submission" date="2019-10" db="EMBL/GenBank/DDBJ databases">
        <title>Prolixibacter strains distinguished by the presence of nitrate reductase genes were adept at nitrate-dependent anaerobic corrosion of metallic iron and carbon steel.</title>
        <authorList>
            <person name="Iino T."/>
            <person name="Shono N."/>
            <person name="Ito K."/>
            <person name="Nakamura R."/>
            <person name="Sueoka K."/>
            <person name="Harayama S."/>
            <person name="Ohkuma M."/>
        </authorList>
    </citation>
    <scope>NUCLEOTIDE SEQUENCE [LARGE SCALE GENOMIC DNA]</scope>
    <source>
        <strain evidence="10 11">JCM 13498</strain>
    </source>
</reference>
<dbReference type="PRINTS" id="PR00344">
    <property type="entry name" value="BCTRLSENSOR"/>
</dbReference>
<dbReference type="InterPro" id="IPR011006">
    <property type="entry name" value="CheY-like_superfamily"/>
</dbReference>
<dbReference type="InterPro" id="IPR004358">
    <property type="entry name" value="Sig_transdc_His_kin-like_C"/>
</dbReference>
<dbReference type="SUPFAM" id="SSF55874">
    <property type="entry name" value="ATPase domain of HSP90 chaperone/DNA topoisomerase II/histidine kinase"/>
    <property type="match status" value="1"/>
</dbReference>
<dbReference type="GO" id="GO:0000155">
    <property type="term" value="F:phosphorelay sensor kinase activity"/>
    <property type="evidence" value="ECO:0007669"/>
    <property type="project" value="InterPro"/>
</dbReference>
<dbReference type="SMART" id="SM00388">
    <property type="entry name" value="HisKA"/>
    <property type="match status" value="1"/>
</dbReference>
<evidence type="ECO:0000256" key="1">
    <source>
        <dbReference type="ARBA" id="ARBA00000085"/>
    </source>
</evidence>
<dbReference type="CDD" id="cd00082">
    <property type="entry name" value="HisKA"/>
    <property type="match status" value="1"/>
</dbReference>
<dbReference type="EC" id="2.7.13.3" evidence="2"/>
<gene>
    <name evidence="10" type="ORF">PbJCM13498_28420</name>
</gene>
<keyword evidence="4" id="KW-0902">Two-component regulatory system</keyword>
<sequence length="812" mass="92266">MKNQPEKVSPGHRVNGTPHTQIGLLIETRQGEIVEYTLQVSELFGEVPEKVDLFFATPADYEHFSNQLEDDGKAKQLIRGTNDKMLLIQAIRYNEVNLLSIEPFTEKSESAAANISIHDLLEDFPEIYMQYTTDGKLIHLNKIGLKKLGLPPDYPIQQLNVFNLLTDKSKQKLHCRLKAMAKGQEIRPAELEFVHQNGGIVPVLAHSHLLSEATGEKGNFLSILFDISYQKKSERRVGAIREKITVLARTAMHFIRLNSIDEVFHYLESMLKPHLPGYLAVYLKVNQEEKNYKIHAISGISDERIDKINEELGENLFQKEFNLTRDIQNFLSHNRILKHKDGWSAITRQNLPEELAKKLEQQLSITDVFSAGIVQQESIYGGIHFLKQEGAAPLERELIEPLLHQASIILQQLTLNEHLLIAKQQAEQAMREKAEFMSIMGHEIRTPLTSVIGLTDLLLDQKPSKSQLKNLHTLKFSAENLLFLINDLLDFNKIEAGKIKLEKTIIDLPGLVEDLTGAFGPSAKPKGVELVSEIDDDVPRWIKGDKTRLTQVLNNLTSNAVKFTEEGSVRISIKTEKQSEHYVYLNFSIRDTGIGIPENKQKEIFKLYSQADLSTQRNYGGTGLGLTISKRLVDLMGGNITVKSKEGEGSEFLFTLRMEKVPPELVMKDKRQKLKSDNIPVADFTDKKVLMVEDNDINYYLTTQLFKKWNLTIDRAENGLVALKKISRNTYDLILMDIQMPEMDGLEATLHIRKLSDEKIQKIPIIALSAATMDETRRKAQSVGMNDFMTKPINPAELYAKLVRFLIRTEKD</sequence>
<name>A0A5M4B1E0_9BACT</name>
<dbReference type="InterPro" id="IPR001789">
    <property type="entry name" value="Sig_transdc_resp-reg_receiver"/>
</dbReference>
<comment type="caution">
    <text evidence="10">The sequence shown here is derived from an EMBL/GenBank/DDBJ whole genome shotgun (WGS) entry which is preliminary data.</text>
</comment>
<dbReference type="SUPFAM" id="SSF47384">
    <property type="entry name" value="Homodimeric domain of signal transducing histidine kinase"/>
    <property type="match status" value="1"/>
</dbReference>
<dbReference type="SUPFAM" id="SSF55785">
    <property type="entry name" value="PYP-like sensor domain (PAS domain)"/>
    <property type="match status" value="1"/>
</dbReference>
<organism evidence="10 11">
    <name type="scientific">Prolixibacter bellariivorans</name>
    <dbReference type="NCBI Taxonomy" id="314319"/>
    <lineage>
        <taxon>Bacteria</taxon>
        <taxon>Pseudomonadati</taxon>
        <taxon>Bacteroidota</taxon>
        <taxon>Bacteroidia</taxon>
        <taxon>Marinilabiliales</taxon>
        <taxon>Prolixibacteraceae</taxon>
        <taxon>Prolixibacter</taxon>
    </lineage>
</organism>
<proteinExistence type="predicted"/>
<evidence type="ECO:0000259" key="8">
    <source>
        <dbReference type="PROSITE" id="PS50110"/>
    </source>
</evidence>
<dbReference type="PANTHER" id="PTHR45339">
    <property type="entry name" value="HYBRID SIGNAL TRANSDUCTION HISTIDINE KINASE J"/>
    <property type="match status" value="1"/>
</dbReference>
<dbReference type="Gene3D" id="3.30.450.20">
    <property type="entry name" value="PAS domain"/>
    <property type="match status" value="1"/>
</dbReference>
<evidence type="ECO:0000259" key="9">
    <source>
        <dbReference type="PROSITE" id="PS50113"/>
    </source>
</evidence>
<dbReference type="CDD" id="cd17546">
    <property type="entry name" value="REC_hyHK_CKI1_RcsC-like"/>
    <property type="match status" value="1"/>
</dbReference>
<dbReference type="SUPFAM" id="SSF52172">
    <property type="entry name" value="CheY-like"/>
    <property type="match status" value="1"/>
</dbReference>
<dbReference type="Pfam" id="PF13426">
    <property type="entry name" value="PAS_9"/>
    <property type="match status" value="1"/>
</dbReference>
<evidence type="ECO:0000256" key="3">
    <source>
        <dbReference type="ARBA" id="ARBA00022553"/>
    </source>
</evidence>
<dbReference type="Gene3D" id="3.40.50.2300">
    <property type="match status" value="1"/>
</dbReference>
<dbReference type="EMBL" id="BLAX01000001">
    <property type="protein sequence ID" value="GET33979.1"/>
    <property type="molecule type" value="Genomic_DNA"/>
</dbReference>
<feature type="domain" description="Response regulatory" evidence="8">
    <location>
        <begin position="688"/>
        <end position="806"/>
    </location>
</feature>
<dbReference type="NCBIfam" id="TIGR00229">
    <property type="entry name" value="sensory_box"/>
    <property type="match status" value="1"/>
</dbReference>
<feature type="domain" description="Histidine kinase" evidence="7">
    <location>
        <begin position="439"/>
        <end position="660"/>
    </location>
</feature>
<feature type="modified residue" description="4-aspartylphosphate" evidence="5">
    <location>
        <position position="737"/>
    </location>
</feature>
<dbReference type="FunFam" id="3.30.565.10:FF:000010">
    <property type="entry name" value="Sensor histidine kinase RcsC"/>
    <property type="match status" value="1"/>
</dbReference>
<dbReference type="InterPro" id="IPR000700">
    <property type="entry name" value="PAS-assoc_C"/>
</dbReference>
<evidence type="ECO:0000313" key="10">
    <source>
        <dbReference type="EMBL" id="GET33979.1"/>
    </source>
</evidence>
<protein>
    <recommendedName>
        <fullName evidence="2">histidine kinase</fullName>
        <ecNumber evidence="2">2.7.13.3</ecNumber>
    </recommendedName>
</protein>
<dbReference type="Gene3D" id="1.10.287.130">
    <property type="match status" value="1"/>
</dbReference>
<keyword evidence="11" id="KW-1185">Reference proteome</keyword>
<dbReference type="SMART" id="SM00448">
    <property type="entry name" value="REC"/>
    <property type="match status" value="1"/>
</dbReference>
<dbReference type="PROSITE" id="PS50109">
    <property type="entry name" value="HIS_KIN"/>
    <property type="match status" value="1"/>
</dbReference>
<evidence type="ECO:0000256" key="4">
    <source>
        <dbReference type="ARBA" id="ARBA00023012"/>
    </source>
</evidence>
<dbReference type="InterPro" id="IPR003594">
    <property type="entry name" value="HATPase_dom"/>
</dbReference>
<dbReference type="SMART" id="SM00387">
    <property type="entry name" value="HATPase_c"/>
    <property type="match status" value="1"/>
</dbReference>
<dbReference type="InterPro" id="IPR036890">
    <property type="entry name" value="HATPase_C_sf"/>
</dbReference>
<dbReference type="Pfam" id="PF00512">
    <property type="entry name" value="HisKA"/>
    <property type="match status" value="1"/>
</dbReference>
<evidence type="ECO:0000259" key="7">
    <source>
        <dbReference type="PROSITE" id="PS50109"/>
    </source>
</evidence>
<keyword evidence="3 5" id="KW-0597">Phosphoprotein</keyword>
<dbReference type="Proteomes" id="UP000391834">
    <property type="component" value="Unassembled WGS sequence"/>
</dbReference>
<evidence type="ECO:0000256" key="5">
    <source>
        <dbReference type="PROSITE-ProRule" id="PRU00169"/>
    </source>
</evidence>
<dbReference type="InterPro" id="IPR035965">
    <property type="entry name" value="PAS-like_dom_sf"/>
</dbReference>
<dbReference type="Pfam" id="PF00072">
    <property type="entry name" value="Response_reg"/>
    <property type="match status" value="1"/>
</dbReference>
<dbReference type="OrthoDB" id="1046984at2"/>
<dbReference type="PROSITE" id="PS50110">
    <property type="entry name" value="RESPONSE_REGULATORY"/>
    <property type="match status" value="1"/>
</dbReference>
<dbReference type="PROSITE" id="PS50113">
    <property type="entry name" value="PAC"/>
    <property type="match status" value="1"/>
</dbReference>
<dbReference type="InterPro" id="IPR036097">
    <property type="entry name" value="HisK_dim/P_sf"/>
</dbReference>
<dbReference type="InterPro" id="IPR000014">
    <property type="entry name" value="PAS"/>
</dbReference>
<dbReference type="InterPro" id="IPR005467">
    <property type="entry name" value="His_kinase_dom"/>
</dbReference>
<accession>A0A5M4B1E0</accession>
<dbReference type="RefSeq" id="WP_025863855.1">
    <property type="nucleotide sequence ID" value="NZ_BLAX01000001.1"/>
</dbReference>
<dbReference type="InterPro" id="IPR003661">
    <property type="entry name" value="HisK_dim/P_dom"/>
</dbReference>
<evidence type="ECO:0000256" key="6">
    <source>
        <dbReference type="SAM" id="MobiDB-lite"/>
    </source>
</evidence>
<feature type="region of interest" description="Disordered" evidence="6">
    <location>
        <begin position="1"/>
        <end position="20"/>
    </location>
</feature>
<dbReference type="Gene3D" id="3.30.565.10">
    <property type="entry name" value="Histidine kinase-like ATPase, C-terminal domain"/>
    <property type="match status" value="1"/>
</dbReference>
<dbReference type="CDD" id="cd16922">
    <property type="entry name" value="HATPase_EvgS-ArcB-TorS-like"/>
    <property type="match status" value="1"/>
</dbReference>
<dbReference type="Pfam" id="PF02518">
    <property type="entry name" value="HATPase_c"/>
    <property type="match status" value="1"/>
</dbReference>
<dbReference type="AlphaFoldDB" id="A0A5M4B1E0"/>
<dbReference type="PANTHER" id="PTHR45339:SF1">
    <property type="entry name" value="HYBRID SIGNAL TRANSDUCTION HISTIDINE KINASE J"/>
    <property type="match status" value="1"/>
</dbReference>
<evidence type="ECO:0000313" key="11">
    <source>
        <dbReference type="Proteomes" id="UP000391834"/>
    </source>
</evidence>
<feature type="domain" description="PAC" evidence="9">
    <location>
        <begin position="187"/>
        <end position="239"/>
    </location>
</feature>
<comment type="catalytic activity">
    <reaction evidence="1">
        <text>ATP + protein L-histidine = ADP + protein N-phospho-L-histidine.</text>
        <dbReference type="EC" id="2.7.13.3"/>
    </reaction>
</comment>